<protein>
    <recommendedName>
        <fullName evidence="4">histidine kinase</fullName>
        <ecNumber evidence="4">2.7.13.3</ecNumber>
    </recommendedName>
</protein>
<dbReference type="Pfam" id="PF12860">
    <property type="entry name" value="PAS_7"/>
    <property type="match status" value="1"/>
</dbReference>
<keyword evidence="10 12" id="KW-0472">Membrane</keyword>
<gene>
    <name evidence="16" type="ORF">ABC969_03145</name>
</gene>
<dbReference type="PANTHER" id="PTHR43047:SF9">
    <property type="entry name" value="HISTIDINE KINASE"/>
    <property type="match status" value="1"/>
</dbReference>
<dbReference type="InterPro" id="IPR004358">
    <property type="entry name" value="Sig_transdc_His_kin-like_C"/>
</dbReference>
<comment type="caution">
    <text evidence="16">The sequence shown here is derived from an EMBL/GenBank/DDBJ whole genome shotgun (WGS) entry which is preliminary data.</text>
</comment>
<dbReference type="PANTHER" id="PTHR43047">
    <property type="entry name" value="TWO-COMPONENT HISTIDINE PROTEIN KINASE"/>
    <property type="match status" value="1"/>
</dbReference>
<evidence type="ECO:0000256" key="10">
    <source>
        <dbReference type="ARBA" id="ARBA00023136"/>
    </source>
</evidence>
<evidence type="ECO:0000313" key="16">
    <source>
        <dbReference type="EMBL" id="MEN2785414.1"/>
    </source>
</evidence>
<dbReference type="SUPFAM" id="SSF47384">
    <property type="entry name" value="Homodimeric domain of signal transducing histidine kinase"/>
    <property type="match status" value="1"/>
</dbReference>
<dbReference type="SMART" id="SM00448">
    <property type="entry name" value="REC"/>
    <property type="match status" value="1"/>
</dbReference>
<feature type="transmembrane region" description="Helical" evidence="12">
    <location>
        <begin position="398"/>
        <end position="416"/>
    </location>
</feature>
<dbReference type="InterPro" id="IPR001789">
    <property type="entry name" value="Sig_transdc_resp-reg_receiver"/>
</dbReference>
<evidence type="ECO:0000256" key="12">
    <source>
        <dbReference type="SAM" id="Phobius"/>
    </source>
</evidence>
<evidence type="ECO:0000256" key="9">
    <source>
        <dbReference type="ARBA" id="ARBA00022989"/>
    </source>
</evidence>
<dbReference type="CDD" id="cd00156">
    <property type="entry name" value="REC"/>
    <property type="match status" value="1"/>
</dbReference>
<dbReference type="SUPFAM" id="SSF52172">
    <property type="entry name" value="CheY-like"/>
    <property type="match status" value="1"/>
</dbReference>
<feature type="transmembrane region" description="Helical" evidence="12">
    <location>
        <begin position="456"/>
        <end position="482"/>
    </location>
</feature>
<evidence type="ECO:0000259" key="15">
    <source>
        <dbReference type="PROSITE" id="PS50112"/>
    </source>
</evidence>
<feature type="transmembrane region" description="Helical" evidence="12">
    <location>
        <begin position="148"/>
        <end position="167"/>
    </location>
</feature>
<dbReference type="PRINTS" id="PR00344">
    <property type="entry name" value="BCTRLSENSOR"/>
</dbReference>
<dbReference type="InterPro" id="IPR003661">
    <property type="entry name" value="HisK_dim/P_dom"/>
</dbReference>
<dbReference type="Gene3D" id="3.30.565.10">
    <property type="entry name" value="Histidine kinase-like ATPase, C-terminal domain"/>
    <property type="match status" value="1"/>
</dbReference>
<feature type="domain" description="Histidine kinase" evidence="13">
    <location>
        <begin position="751"/>
        <end position="958"/>
    </location>
</feature>
<dbReference type="EC" id="2.7.13.3" evidence="4"/>
<feature type="modified residue" description="4-aspartylphosphate" evidence="11">
    <location>
        <position position="1024"/>
    </location>
</feature>
<dbReference type="SUPFAM" id="SSF55785">
    <property type="entry name" value="PYP-like sensor domain (PAS domain)"/>
    <property type="match status" value="1"/>
</dbReference>
<feature type="transmembrane region" description="Helical" evidence="12">
    <location>
        <begin position="228"/>
        <end position="248"/>
    </location>
</feature>
<dbReference type="InterPro" id="IPR011006">
    <property type="entry name" value="CheY-like_superfamily"/>
</dbReference>
<comment type="similarity">
    <text evidence="3">Belongs to the sodium:solute symporter (SSF) (TC 2.A.21) family.</text>
</comment>
<evidence type="ECO:0000256" key="4">
    <source>
        <dbReference type="ARBA" id="ARBA00012438"/>
    </source>
</evidence>
<dbReference type="PROSITE" id="PS50109">
    <property type="entry name" value="HIS_KIN"/>
    <property type="match status" value="1"/>
</dbReference>
<evidence type="ECO:0000313" key="17">
    <source>
        <dbReference type="Proteomes" id="UP001404104"/>
    </source>
</evidence>
<dbReference type="InterPro" id="IPR005467">
    <property type="entry name" value="His_kinase_dom"/>
</dbReference>
<evidence type="ECO:0000256" key="2">
    <source>
        <dbReference type="ARBA" id="ARBA00004141"/>
    </source>
</evidence>
<reference evidence="16 17" key="1">
    <citation type="submission" date="2024-05" db="EMBL/GenBank/DDBJ databases">
        <authorList>
            <person name="Liu Q."/>
            <person name="Xin Y.-H."/>
        </authorList>
    </citation>
    <scope>NUCLEOTIDE SEQUENCE [LARGE SCALE GENOMIC DNA]</scope>
    <source>
        <strain evidence="16 17">CGMCC 1.15349</strain>
    </source>
</reference>
<proteinExistence type="inferred from homology"/>
<comment type="catalytic activity">
    <reaction evidence="1">
        <text>ATP + protein L-histidine = ADP + protein N-phospho-L-histidine.</text>
        <dbReference type="EC" id="2.7.13.3"/>
    </reaction>
</comment>
<feature type="transmembrane region" description="Helical" evidence="12">
    <location>
        <begin position="49"/>
        <end position="77"/>
    </location>
</feature>
<evidence type="ECO:0000259" key="14">
    <source>
        <dbReference type="PROSITE" id="PS50110"/>
    </source>
</evidence>
<dbReference type="CDD" id="cd00082">
    <property type="entry name" value="HisKA"/>
    <property type="match status" value="1"/>
</dbReference>
<keyword evidence="8" id="KW-0418">Kinase</keyword>
<dbReference type="InterPro" id="IPR036890">
    <property type="entry name" value="HATPase_C_sf"/>
</dbReference>
<feature type="transmembrane region" description="Helical" evidence="12">
    <location>
        <begin position="428"/>
        <end position="450"/>
    </location>
</feature>
<dbReference type="Pfam" id="PF02518">
    <property type="entry name" value="HATPase_c"/>
    <property type="match status" value="1"/>
</dbReference>
<feature type="transmembrane region" description="Helical" evidence="12">
    <location>
        <begin position="179"/>
        <end position="208"/>
    </location>
</feature>
<keyword evidence="9 12" id="KW-1133">Transmembrane helix</keyword>
<dbReference type="Gene3D" id="3.30.450.20">
    <property type="entry name" value="PAS domain"/>
    <property type="match status" value="1"/>
</dbReference>
<dbReference type="Pfam" id="PF00512">
    <property type="entry name" value="HisKA"/>
    <property type="match status" value="1"/>
</dbReference>
<feature type="transmembrane region" description="Helical" evidence="12">
    <location>
        <begin position="269"/>
        <end position="291"/>
    </location>
</feature>
<evidence type="ECO:0000256" key="8">
    <source>
        <dbReference type="ARBA" id="ARBA00022777"/>
    </source>
</evidence>
<dbReference type="SUPFAM" id="SSF55874">
    <property type="entry name" value="ATPase domain of HSP90 chaperone/DNA topoisomerase II/histidine kinase"/>
    <property type="match status" value="1"/>
</dbReference>
<evidence type="ECO:0000256" key="5">
    <source>
        <dbReference type="ARBA" id="ARBA00022553"/>
    </source>
</evidence>
<dbReference type="InterPro" id="IPR036097">
    <property type="entry name" value="HisK_dim/P_sf"/>
</dbReference>
<dbReference type="Pfam" id="PF00072">
    <property type="entry name" value="Response_reg"/>
    <property type="match status" value="1"/>
</dbReference>
<evidence type="ECO:0000259" key="13">
    <source>
        <dbReference type="PROSITE" id="PS50109"/>
    </source>
</evidence>
<dbReference type="RefSeq" id="WP_345862892.1">
    <property type="nucleotide sequence ID" value="NZ_JBDIMF010000001.1"/>
</dbReference>
<dbReference type="PROSITE" id="PS50112">
    <property type="entry name" value="PAS"/>
    <property type="match status" value="1"/>
</dbReference>
<dbReference type="InterPro" id="IPR000014">
    <property type="entry name" value="PAS"/>
</dbReference>
<feature type="transmembrane region" description="Helical" evidence="12">
    <location>
        <begin position="311"/>
        <end position="332"/>
    </location>
</feature>
<feature type="transmembrane region" description="Helical" evidence="12">
    <location>
        <begin position="373"/>
        <end position="392"/>
    </location>
</feature>
<dbReference type="InterPro" id="IPR035965">
    <property type="entry name" value="PAS-like_dom_sf"/>
</dbReference>
<organism evidence="16 17">
    <name type="scientific">Sphingomonas qilianensis</name>
    <dbReference type="NCBI Taxonomy" id="1736690"/>
    <lineage>
        <taxon>Bacteria</taxon>
        <taxon>Pseudomonadati</taxon>
        <taxon>Pseudomonadota</taxon>
        <taxon>Alphaproteobacteria</taxon>
        <taxon>Sphingomonadales</taxon>
        <taxon>Sphingomonadaceae</taxon>
        <taxon>Sphingomonas</taxon>
    </lineage>
</organism>
<sequence length="1087" mass="112989">MLFAVALAYASLLFLFAYRIDGAKAGGHPARWRGTAYALSLTVYCTSWTFYGAVGSASVGGWAYLPIYVGPILLYAFGIRWLERLLVVAKEVGATSISDFIGTRFGKSRGVAALVTSLALAGTVPYLALQLRSVGTTYALLSDHRSTLLPMATTAVMLAVFAMLFGTRRYEAAGKNPGVVFAIALEASVKLIAFLAIGIFAVLLIAAAPAANRAIAVDRLAGLFAPSTLSADFLVTTVLAGMAAISLPRQFHIAVTQADGVSDIRRARWVFIGALAVFSLTVLPITLAGLVSQPRGAADMLVITLPLQAGSFPLALLVFVGGFSAATGMAVVEMIALSTMVSNDLLAPLLIRRLARGSEADAGVILLRVRRTVIAVLMAIALGYAAALPAGVTLAQTGLVAFAAMAQFAPALILAVQRDGRDALAAKAGLVTGLVLWAAFVLIPALGIAAPLRALAAASGLSAFATGAVVSLAANIGIHALVAARQARGERSVIWSPVDGIEGRAMTSVELIDFVARFVGMDKARAALGGATAIAVSRAQARIAERLIASAVGAPSARALVASALSGTSLSAIEVARMLDESGQSLQFSQGLLAATLENIDPAVSVVDHDLALVAWNTRYLEMFGFPPGMIRVGAPVADAIAFNAMRGECGPGEVDRHVERRLANIRRGRRHSFERTRSDGRVLKTVGGPMPGGGYVMCFSDVTAEARARDVLETARIELEARVEQRTAELSAVNADLARATADKTRFLAAASHDLIQPLHAARLFTAALDRAVGGHPLAAKVDQSIVAAERLLRALLDISRLDSGGIVPVVQPFALRPLLRELLDGFALPAAEKGLSLRLAAGDVVVASDATMVRSIVQNLISNAVRYTAQGGVLVGARRRGGAVVIEVWDSGMGIPAAERQRIFGEFERLESSDDVGVGLGLAIVDRTARLLGAPVTLTSQVGRGSRFAFTLALAAEAPLAAPLVRPTTVARAATILVVDDDARVCEAMGAMLAARGHHVLVAGSAAAAQAIRAPYDVALIDFHLGGEIDGLALIAALPSVPAALVTAEPDPQLAPRAARRGIALLTKPLDPDAFDAWLAGALSA</sequence>
<feature type="domain" description="Response regulatory" evidence="14">
    <location>
        <begin position="977"/>
        <end position="1085"/>
    </location>
</feature>
<keyword evidence="7 12" id="KW-0812">Transmembrane</keyword>
<keyword evidence="6" id="KW-0808">Transferase</keyword>
<dbReference type="EMBL" id="JBDIMF010000001">
    <property type="protein sequence ID" value="MEN2785414.1"/>
    <property type="molecule type" value="Genomic_DNA"/>
</dbReference>
<dbReference type="Gene3D" id="3.40.50.2300">
    <property type="match status" value="1"/>
</dbReference>
<keyword evidence="5 11" id="KW-0597">Phosphoprotein</keyword>
<evidence type="ECO:0000256" key="7">
    <source>
        <dbReference type="ARBA" id="ARBA00022692"/>
    </source>
</evidence>
<comment type="subcellular location">
    <subcellularLocation>
        <location evidence="2">Membrane</location>
        <topology evidence="2">Multi-pass membrane protein</topology>
    </subcellularLocation>
</comment>
<dbReference type="SMART" id="SM00388">
    <property type="entry name" value="HisKA"/>
    <property type="match status" value="1"/>
</dbReference>
<evidence type="ECO:0000256" key="3">
    <source>
        <dbReference type="ARBA" id="ARBA00006434"/>
    </source>
</evidence>
<dbReference type="PROSITE" id="PS50110">
    <property type="entry name" value="RESPONSE_REGULATORY"/>
    <property type="match status" value="1"/>
</dbReference>
<dbReference type="SMART" id="SM00387">
    <property type="entry name" value="HATPase_c"/>
    <property type="match status" value="1"/>
</dbReference>
<dbReference type="CDD" id="cd00130">
    <property type="entry name" value="PAS"/>
    <property type="match status" value="1"/>
</dbReference>
<dbReference type="InterPro" id="IPR003594">
    <property type="entry name" value="HATPase_dom"/>
</dbReference>
<evidence type="ECO:0000256" key="6">
    <source>
        <dbReference type="ARBA" id="ARBA00022679"/>
    </source>
</evidence>
<dbReference type="InterPro" id="IPR001734">
    <property type="entry name" value="Na/solute_symporter"/>
</dbReference>
<dbReference type="Gene3D" id="1.10.287.130">
    <property type="match status" value="1"/>
</dbReference>
<dbReference type="InterPro" id="IPR038377">
    <property type="entry name" value="Na/Glc_symporter_sf"/>
</dbReference>
<feature type="domain" description="PAS" evidence="15">
    <location>
        <begin position="589"/>
        <end position="628"/>
    </location>
</feature>
<accession>A0ABU9XNL2</accession>
<feature type="transmembrane region" description="Helical" evidence="12">
    <location>
        <begin position="110"/>
        <end position="128"/>
    </location>
</feature>
<evidence type="ECO:0000256" key="11">
    <source>
        <dbReference type="PROSITE-ProRule" id="PRU00169"/>
    </source>
</evidence>
<evidence type="ECO:0000256" key="1">
    <source>
        <dbReference type="ARBA" id="ARBA00000085"/>
    </source>
</evidence>
<dbReference type="Gene3D" id="1.20.1730.10">
    <property type="entry name" value="Sodium/glucose cotransporter"/>
    <property type="match status" value="1"/>
</dbReference>
<name>A0ABU9XNL2_9SPHN</name>
<dbReference type="PROSITE" id="PS50283">
    <property type="entry name" value="NA_SOLUT_SYMP_3"/>
    <property type="match status" value="1"/>
</dbReference>
<dbReference type="Proteomes" id="UP001404104">
    <property type="component" value="Unassembled WGS sequence"/>
</dbReference>
<keyword evidence="17" id="KW-1185">Reference proteome</keyword>